<dbReference type="RefSeq" id="WP_310837451.1">
    <property type="nucleotide sequence ID" value="NZ_JAVLSM010000006.1"/>
</dbReference>
<feature type="chain" id="PRO_5041904229" description="DUF2059 domain-containing protein" evidence="1">
    <location>
        <begin position="35"/>
        <end position="147"/>
    </location>
</feature>
<reference evidence="2" key="1">
    <citation type="submission" date="2023-02" db="EMBL/GenBank/DDBJ databases">
        <title>Description of Herbaspirillum huttiense subsp. nephrolepsisexaltata and Herbaspirillum huttiense subsp. lycopersicon.</title>
        <authorList>
            <person name="Poudel M."/>
            <person name="Sharma A."/>
            <person name="Goss E."/>
            <person name="Tapia J.H."/>
            <person name="Harmon C.M."/>
            <person name="Jones J.B."/>
        </authorList>
    </citation>
    <scope>NUCLEOTIDE SEQUENCE</scope>
    <source>
        <strain evidence="2">NC40101</strain>
    </source>
</reference>
<keyword evidence="1" id="KW-0732">Signal</keyword>
<protein>
    <recommendedName>
        <fullName evidence="3">DUF2059 domain-containing protein</fullName>
    </recommendedName>
</protein>
<name>A0AAE4K847_9BURK</name>
<dbReference type="EMBL" id="JAVRAA010000013">
    <property type="protein sequence ID" value="MDT0339534.1"/>
    <property type="molecule type" value="Genomic_DNA"/>
</dbReference>
<proteinExistence type="predicted"/>
<dbReference type="AlphaFoldDB" id="A0AAE4K847"/>
<evidence type="ECO:0000256" key="1">
    <source>
        <dbReference type="SAM" id="SignalP"/>
    </source>
</evidence>
<evidence type="ECO:0008006" key="3">
    <source>
        <dbReference type="Google" id="ProtNLM"/>
    </source>
</evidence>
<evidence type="ECO:0000313" key="2">
    <source>
        <dbReference type="EMBL" id="MDT0339534.1"/>
    </source>
</evidence>
<organism evidence="2">
    <name type="scientific">Herbaspirillum huttiense subsp. nephrolepidis</name>
    <dbReference type="NCBI Taxonomy" id="3075126"/>
    <lineage>
        <taxon>Bacteria</taxon>
        <taxon>Pseudomonadati</taxon>
        <taxon>Pseudomonadota</taxon>
        <taxon>Betaproteobacteria</taxon>
        <taxon>Burkholderiales</taxon>
        <taxon>Oxalobacteraceae</taxon>
        <taxon>Herbaspirillum</taxon>
    </lineage>
</organism>
<feature type="signal peptide" evidence="1">
    <location>
        <begin position="1"/>
        <end position="34"/>
    </location>
</feature>
<gene>
    <name evidence="2" type="ORF">RJN63_22055</name>
</gene>
<accession>A0AAE4K847</accession>
<comment type="caution">
    <text evidence="2">The sequence shown here is derived from an EMBL/GenBank/DDBJ whole genome shotgun (WGS) entry which is preliminary data.</text>
</comment>
<sequence length="147" mass="16452">MSHEHWQKRIVFPQWVLVLGMVFLLAMSCPRAHAQTNDDLKALVAHLKFVIPDETALVEPKKLERFVAQYQKRAVSAGLKDIDRQTAYVLLALYTSGKGLEQPEFKQVMAHPPASPDAFSDALIGLPQRVYDSGQPLWENAVNGGSR</sequence>